<reference evidence="2 3" key="2">
    <citation type="submission" date="2020-07" db="EMBL/GenBank/DDBJ databases">
        <title>Genome assembly of wild tea tree DASZ reveals pedigree and selection history of tea varieties.</title>
        <authorList>
            <person name="Zhang W."/>
        </authorList>
    </citation>
    <scope>NUCLEOTIDE SEQUENCE [LARGE SCALE GENOMIC DNA]</scope>
    <source>
        <strain evidence="3">cv. G240</strain>
        <tissue evidence="2">Leaf</tissue>
    </source>
</reference>
<gene>
    <name evidence="2" type="ORF">HYC85_027638</name>
</gene>
<keyword evidence="3" id="KW-1185">Reference proteome</keyword>
<comment type="caution">
    <text evidence="2">The sequence shown here is derived from an EMBL/GenBank/DDBJ whole genome shotgun (WGS) entry which is preliminary data.</text>
</comment>
<reference evidence="3" key="1">
    <citation type="journal article" date="2020" name="Nat. Commun.">
        <title>Genome assembly of wild tea tree DASZ reveals pedigree and selection history of tea varieties.</title>
        <authorList>
            <person name="Zhang W."/>
            <person name="Zhang Y."/>
            <person name="Qiu H."/>
            <person name="Guo Y."/>
            <person name="Wan H."/>
            <person name="Zhang X."/>
            <person name="Scossa F."/>
            <person name="Alseekh S."/>
            <person name="Zhang Q."/>
            <person name="Wang P."/>
            <person name="Xu L."/>
            <person name="Schmidt M.H."/>
            <person name="Jia X."/>
            <person name="Li D."/>
            <person name="Zhu A."/>
            <person name="Guo F."/>
            <person name="Chen W."/>
            <person name="Ni D."/>
            <person name="Usadel B."/>
            <person name="Fernie A.R."/>
            <person name="Wen W."/>
        </authorList>
    </citation>
    <scope>NUCLEOTIDE SEQUENCE [LARGE SCALE GENOMIC DNA]</scope>
    <source>
        <strain evidence="3">cv. G240</strain>
    </source>
</reference>
<keyword evidence="1" id="KW-0812">Transmembrane</keyword>
<dbReference type="Proteomes" id="UP000593564">
    <property type="component" value="Unassembled WGS sequence"/>
</dbReference>
<feature type="transmembrane region" description="Helical" evidence="1">
    <location>
        <begin position="82"/>
        <end position="102"/>
    </location>
</feature>
<keyword evidence="1" id="KW-1133">Transmembrane helix</keyword>
<evidence type="ECO:0000256" key="1">
    <source>
        <dbReference type="SAM" id="Phobius"/>
    </source>
</evidence>
<proteinExistence type="predicted"/>
<dbReference type="EMBL" id="JACBKZ010000013">
    <property type="protein sequence ID" value="KAF5936509.1"/>
    <property type="molecule type" value="Genomic_DNA"/>
</dbReference>
<accession>A0A7J7G6Y9</accession>
<name>A0A7J7G6Y9_CAMSI</name>
<organism evidence="2 3">
    <name type="scientific">Camellia sinensis</name>
    <name type="common">Tea plant</name>
    <name type="synonym">Thea sinensis</name>
    <dbReference type="NCBI Taxonomy" id="4442"/>
    <lineage>
        <taxon>Eukaryota</taxon>
        <taxon>Viridiplantae</taxon>
        <taxon>Streptophyta</taxon>
        <taxon>Embryophyta</taxon>
        <taxon>Tracheophyta</taxon>
        <taxon>Spermatophyta</taxon>
        <taxon>Magnoliopsida</taxon>
        <taxon>eudicotyledons</taxon>
        <taxon>Gunneridae</taxon>
        <taxon>Pentapetalae</taxon>
        <taxon>asterids</taxon>
        <taxon>Ericales</taxon>
        <taxon>Theaceae</taxon>
        <taxon>Camellia</taxon>
    </lineage>
</organism>
<evidence type="ECO:0000313" key="3">
    <source>
        <dbReference type="Proteomes" id="UP000593564"/>
    </source>
</evidence>
<sequence length="129" mass="14062">MASSDGVKEPHSFVSHSVGFPSAALIPVVKELLRNLMCMRSVRLLSPLPYHKEESALSLLSLYFSVIVFIIHILVSSSSSSCFWFFASVIVCNTFFFLLLFIHPLSSSDSSSLFLSSPTLPVGLCGAKS</sequence>
<protein>
    <submittedName>
        <fullName evidence="2">Uncharacterized protein</fullName>
    </submittedName>
</protein>
<keyword evidence="1" id="KW-0472">Membrane</keyword>
<dbReference type="AlphaFoldDB" id="A0A7J7G6Y9"/>
<feature type="transmembrane region" description="Helical" evidence="1">
    <location>
        <begin position="56"/>
        <end position="75"/>
    </location>
</feature>
<evidence type="ECO:0000313" key="2">
    <source>
        <dbReference type="EMBL" id="KAF5936509.1"/>
    </source>
</evidence>